<evidence type="ECO:0000256" key="3">
    <source>
        <dbReference type="PIRSR" id="PIRSR606689-1"/>
    </source>
</evidence>
<dbReference type="InterPro" id="IPR006689">
    <property type="entry name" value="Small_GTPase_ARF/SAR"/>
</dbReference>
<name>A0A2B4RQM3_STYPI</name>
<evidence type="ECO:0000256" key="2">
    <source>
        <dbReference type="ARBA" id="ARBA00023134"/>
    </source>
</evidence>
<accession>A0A2B4RQM3</accession>
<dbReference type="Pfam" id="PF00025">
    <property type="entry name" value="Arf"/>
    <property type="match status" value="1"/>
</dbReference>
<keyword evidence="2 3" id="KW-0342">GTP-binding</keyword>
<dbReference type="Proteomes" id="UP000225706">
    <property type="component" value="Unassembled WGS sequence"/>
</dbReference>
<proteinExistence type="predicted"/>
<dbReference type="EMBL" id="LSMT01000339">
    <property type="protein sequence ID" value="PFX19911.1"/>
    <property type="molecule type" value="Genomic_DNA"/>
</dbReference>
<dbReference type="InterPro" id="IPR024156">
    <property type="entry name" value="Small_GTPase_ARF"/>
</dbReference>
<comment type="caution">
    <text evidence="4">The sequence shown here is derived from an EMBL/GenBank/DDBJ whole genome shotgun (WGS) entry which is preliminary data.</text>
</comment>
<gene>
    <name evidence="4" type="primary">Arl6</name>
    <name evidence="4" type="ORF">AWC38_SpisGene15672</name>
</gene>
<dbReference type="OrthoDB" id="442317at2759"/>
<dbReference type="GO" id="GO:0005525">
    <property type="term" value="F:GTP binding"/>
    <property type="evidence" value="ECO:0007669"/>
    <property type="project" value="UniProtKB-KW"/>
</dbReference>
<keyword evidence="5" id="KW-1185">Reference proteome</keyword>
<dbReference type="GO" id="GO:0003924">
    <property type="term" value="F:GTPase activity"/>
    <property type="evidence" value="ECO:0007669"/>
    <property type="project" value="InterPro"/>
</dbReference>
<protein>
    <submittedName>
        <fullName evidence="4">ADP-ribosylation factor-like protein 6</fullName>
    </submittedName>
</protein>
<keyword evidence="1 3" id="KW-0547">Nucleotide-binding</keyword>
<feature type="binding site" evidence="3">
    <location>
        <position position="3"/>
    </location>
    <ligand>
        <name>GTP</name>
        <dbReference type="ChEBI" id="CHEBI:37565"/>
    </ligand>
</feature>
<dbReference type="STRING" id="50429.A0A2B4RQM3"/>
<evidence type="ECO:0000313" key="4">
    <source>
        <dbReference type="EMBL" id="PFX19911.1"/>
    </source>
</evidence>
<evidence type="ECO:0000256" key="1">
    <source>
        <dbReference type="ARBA" id="ARBA00022741"/>
    </source>
</evidence>
<organism evidence="4 5">
    <name type="scientific">Stylophora pistillata</name>
    <name type="common">Smooth cauliflower coral</name>
    <dbReference type="NCBI Taxonomy" id="50429"/>
    <lineage>
        <taxon>Eukaryota</taxon>
        <taxon>Metazoa</taxon>
        <taxon>Cnidaria</taxon>
        <taxon>Anthozoa</taxon>
        <taxon>Hexacorallia</taxon>
        <taxon>Scleractinia</taxon>
        <taxon>Astrocoeniina</taxon>
        <taxon>Pocilloporidae</taxon>
        <taxon>Stylophora</taxon>
    </lineage>
</organism>
<dbReference type="AlphaFoldDB" id="A0A2B4RQM3"/>
<reference evidence="5" key="1">
    <citation type="journal article" date="2017" name="bioRxiv">
        <title>Comparative analysis of the genomes of Stylophora pistillata and Acropora digitifera provides evidence for extensive differences between species of corals.</title>
        <authorList>
            <person name="Voolstra C.R."/>
            <person name="Li Y."/>
            <person name="Liew Y.J."/>
            <person name="Baumgarten S."/>
            <person name="Zoccola D."/>
            <person name="Flot J.-F."/>
            <person name="Tambutte S."/>
            <person name="Allemand D."/>
            <person name="Aranda M."/>
        </authorList>
    </citation>
    <scope>NUCLEOTIDE SEQUENCE [LARGE SCALE GENOMIC DNA]</scope>
</reference>
<evidence type="ECO:0000313" key="5">
    <source>
        <dbReference type="Proteomes" id="UP000225706"/>
    </source>
</evidence>
<dbReference type="SUPFAM" id="SSF52540">
    <property type="entry name" value="P-loop containing nucleoside triphosphate hydrolases"/>
    <property type="match status" value="1"/>
</dbReference>
<dbReference type="InterPro" id="IPR027417">
    <property type="entry name" value="P-loop_NTPase"/>
</dbReference>
<dbReference type="PANTHER" id="PTHR11711">
    <property type="entry name" value="ADP RIBOSYLATION FACTOR-RELATED"/>
    <property type="match status" value="1"/>
</dbReference>
<dbReference type="Gene3D" id="3.40.50.300">
    <property type="entry name" value="P-loop containing nucleotide triphosphate hydrolases"/>
    <property type="match status" value="1"/>
</dbReference>
<sequence>MSGQGRYRNLWEHYYKTAQAVIFVLDSSDQLRIVVAKEELNILLQHPVQVTLSLEKDFLMELSGLKIRFAQETFQTKVGNAKAVNLALGTKDS</sequence>